<feature type="domain" description="Pseudouridine synthase RsuA/RluA-like" evidence="6">
    <location>
        <begin position="95"/>
        <end position="245"/>
    </location>
</feature>
<evidence type="ECO:0000256" key="1">
    <source>
        <dbReference type="ARBA" id="ARBA00000073"/>
    </source>
</evidence>
<dbReference type="SUPFAM" id="SSF55120">
    <property type="entry name" value="Pseudouridine synthase"/>
    <property type="match status" value="1"/>
</dbReference>
<dbReference type="InterPro" id="IPR006224">
    <property type="entry name" value="PsdUridine_synth_RluA-like_CS"/>
</dbReference>
<evidence type="ECO:0000259" key="6">
    <source>
        <dbReference type="Pfam" id="PF00849"/>
    </source>
</evidence>
<evidence type="ECO:0000256" key="4">
    <source>
        <dbReference type="ARBA" id="ARBA00031870"/>
    </source>
</evidence>
<proteinExistence type="inferred from homology"/>
<evidence type="ECO:0000256" key="3">
    <source>
        <dbReference type="ARBA" id="ARBA00023235"/>
    </source>
</evidence>
<name>A0A7H9EHW4_9LACO</name>
<dbReference type="RefSeq" id="WP_180849049.1">
    <property type="nucleotide sequence ID" value="NZ_CP047418.1"/>
</dbReference>
<dbReference type="PROSITE" id="PS01129">
    <property type="entry name" value="PSI_RLU"/>
    <property type="match status" value="1"/>
</dbReference>
<organism evidence="7 8">
    <name type="scientific">Ligilactobacillus saerimneri</name>
    <dbReference type="NCBI Taxonomy" id="228229"/>
    <lineage>
        <taxon>Bacteria</taxon>
        <taxon>Bacillati</taxon>
        <taxon>Bacillota</taxon>
        <taxon>Bacilli</taxon>
        <taxon>Lactobacillales</taxon>
        <taxon>Lactobacillaceae</taxon>
        <taxon>Ligilactobacillus</taxon>
    </lineage>
</organism>
<evidence type="ECO:0000313" key="8">
    <source>
        <dbReference type="Proteomes" id="UP000510886"/>
    </source>
</evidence>
<sequence length="302" mass="33695">MNKEWQITETLAPTQTPCSVRTLLEKQWLLPRRFTHFLRINKNVIVNGHYRNMNDLVSPHDQVTLTFTGAEFRTAVSSYRPSPQAHIDVLYENRDLLVINKPAGKKSHPNYPGEMGTVLNDVATYLQPQGLAPYIVHRLDQQTSGALIVAKNPIVVPILDRLISMGAIHREYLALATGQITPATGKWTWSIGRDPNDRRKRAVAGPKAQHAQTTYQVLGTTATTSLVKLTLATGRTHQIRVHLAHSGHPIVNDPLYNPLPATGPMFLHGKWLRLSLPFSGEKLTLTAPEPAFFSTHIHDIIS</sequence>
<dbReference type="PANTHER" id="PTHR21600">
    <property type="entry name" value="MITOCHONDRIAL RNA PSEUDOURIDINE SYNTHASE"/>
    <property type="match status" value="1"/>
</dbReference>
<dbReference type="Gene3D" id="3.30.2350.10">
    <property type="entry name" value="Pseudouridine synthase"/>
    <property type="match status" value="1"/>
</dbReference>
<dbReference type="EMBL" id="CP047418">
    <property type="protein sequence ID" value="QLL77221.1"/>
    <property type="molecule type" value="Genomic_DNA"/>
</dbReference>
<keyword evidence="3" id="KW-0413">Isomerase</keyword>
<dbReference type="InterPro" id="IPR006145">
    <property type="entry name" value="PsdUridine_synth_RsuA/RluA"/>
</dbReference>
<dbReference type="Pfam" id="PF00849">
    <property type="entry name" value="PseudoU_synth_2"/>
    <property type="match status" value="1"/>
</dbReference>
<evidence type="ECO:0000313" key="7">
    <source>
        <dbReference type="EMBL" id="QLL77221.1"/>
    </source>
</evidence>
<gene>
    <name evidence="7" type="ORF">GTO87_00375</name>
</gene>
<dbReference type="CDD" id="cd02869">
    <property type="entry name" value="PseudoU_synth_RluA_like"/>
    <property type="match status" value="1"/>
</dbReference>
<dbReference type="KEGG" id="lsw:GTO87_00375"/>
<comment type="similarity">
    <text evidence="2">Belongs to the pseudouridine synthase RluA family.</text>
</comment>
<dbReference type="Proteomes" id="UP000510886">
    <property type="component" value="Chromosome"/>
</dbReference>
<reference evidence="7 8" key="1">
    <citation type="submission" date="2020-01" db="EMBL/GenBank/DDBJ databases">
        <title>Complete and circular genome sequences of six lactobacillus isolates from horses.</title>
        <authorList>
            <person name="Hassan H.M."/>
        </authorList>
    </citation>
    <scope>NUCLEOTIDE SEQUENCE [LARGE SCALE GENOMIC DNA]</scope>
    <source>
        <strain evidence="7 8">1A</strain>
    </source>
</reference>
<accession>A0A7H9EHW4</accession>
<dbReference type="InterPro" id="IPR050188">
    <property type="entry name" value="RluA_PseudoU_synthase"/>
</dbReference>
<dbReference type="PANTHER" id="PTHR21600:SF44">
    <property type="entry name" value="RIBOSOMAL LARGE SUBUNIT PSEUDOURIDINE SYNTHASE D"/>
    <property type="match status" value="1"/>
</dbReference>
<protein>
    <recommendedName>
        <fullName evidence="4">RNA pseudouridylate synthase</fullName>
    </recommendedName>
    <alternativeName>
        <fullName evidence="5">RNA-uridine isomerase</fullName>
    </alternativeName>
</protein>
<dbReference type="GO" id="GO:0000455">
    <property type="term" value="P:enzyme-directed rRNA pseudouridine synthesis"/>
    <property type="evidence" value="ECO:0007669"/>
    <property type="project" value="TreeGrafter"/>
</dbReference>
<dbReference type="AlphaFoldDB" id="A0A7H9EHW4"/>
<dbReference type="GO" id="GO:0003723">
    <property type="term" value="F:RNA binding"/>
    <property type="evidence" value="ECO:0007669"/>
    <property type="project" value="InterPro"/>
</dbReference>
<comment type="catalytic activity">
    <reaction evidence="1">
        <text>a uridine in RNA = a pseudouridine in RNA</text>
        <dbReference type="Rhea" id="RHEA:48348"/>
        <dbReference type="Rhea" id="RHEA-COMP:12068"/>
        <dbReference type="Rhea" id="RHEA-COMP:12069"/>
        <dbReference type="ChEBI" id="CHEBI:65314"/>
        <dbReference type="ChEBI" id="CHEBI:65315"/>
    </reaction>
</comment>
<dbReference type="GO" id="GO:0140098">
    <property type="term" value="F:catalytic activity, acting on RNA"/>
    <property type="evidence" value="ECO:0007669"/>
    <property type="project" value="UniProtKB-ARBA"/>
</dbReference>
<evidence type="ECO:0000256" key="5">
    <source>
        <dbReference type="ARBA" id="ARBA00033164"/>
    </source>
</evidence>
<evidence type="ECO:0000256" key="2">
    <source>
        <dbReference type="ARBA" id="ARBA00010876"/>
    </source>
</evidence>
<dbReference type="GO" id="GO:0009982">
    <property type="term" value="F:pseudouridine synthase activity"/>
    <property type="evidence" value="ECO:0007669"/>
    <property type="project" value="InterPro"/>
</dbReference>
<dbReference type="InterPro" id="IPR020103">
    <property type="entry name" value="PsdUridine_synth_cat_dom_sf"/>
</dbReference>